<dbReference type="SMART" id="SM00225">
    <property type="entry name" value="BTB"/>
    <property type="match status" value="1"/>
</dbReference>
<dbReference type="SUPFAM" id="SSF54695">
    <property type="entry name" value="POZ domain"/>
    <property type="match status" value="1"/>
</dbReference>
<dbReference type="PROSITE" id="PS50097">
    <property type="entry name" value="BTB"/>
    <property type="match status" value="1"/>
</dbReference>
<comment type="subcellular location">
    <subcellularLocation>
        <location evidence="1">Nucleus</location>
    </subcellularLocation>
</comment>
<keyword evidence="12" id="KW-1185">Reference proteome</keyword>
<feature type="region of interest" description="Disordered" evidence="9">
    <location>
        <begin position="748"/>
        <end position="770"/>
    </location>
</feature>
<evidence type="ECO:0000256" key="2">
    <source>
        <dbReference type="ARBA" id="ARBA00022473"/>
    </source>
</evidence>
<dbReference type="AlphaFoldDB" id="A0A9P0MV01"/>
<keyword evidence="6" id="KW-0804">Transcription</keyword>
<name>A0A9P0MV01_NEZVI</name>
<accession>A0A9P0MV01</accession>
<gene>
    <name evidence="11" type="ORF">NEZAVI_LOCUS12874</name>
</gene>
<feature type="region of interest" description="Disordered" evidence="9">
    <location>
        <begin position="206"/>
        <end position="229"/>
    </location>
</feature>
<reference evidence="11" key="1">
    <citation type="submission" date="2022-01" db="EMBL/GenBank/DDBJ databases">
        <authorList>
            <person name="King R."/>
        </authorList>
    </citation>
    <scope>NUCLEOTIDE SEQUENCE</scope>
</reference>
<dbReference type="GO" id="GO:0045476">
    <property type="term" value="P:nurse cell apoptotic process"/>
    <property type="evidence" value="ECO:0007669"/>
    <property type="project" value="UniProtKB-ARBA"/>
</dbReference>
<evidence type="ECO:0000313" key="12">
    <source>
        <dbReference type="Proteomes" id="UP001152798"/>
    </source>
</evidence>
<evidence type="ECO:0000313" key="11">
    <source>
        <dbReference type="EMBL" id="CAH1404471.1"/>
    </source>
</evidence>
<feature type="compositionally biased region" description="Polar residues" evidence="9">
    <location>
        <begin position="136"/>
        <end position="148"/>
    </location>
</feature>
<dbReference type="CDD" id="cd18315">
    <property type="entry name" value="BTB_POZ_BAB-like"/>
    <property type="match status" value="1"/>
</dbReference>
<keyword evidence="5" id="KW-0805">Transcription regulation</keyword>
<feature type="compositionally biased region" description="Basic and acidic residues" evidence="9">
    <location>
        <begin position="753"/>
        <end position="767"/>
    </location>
</feature>
<keyword evidence="3" id="KW-0221">Differentiation</keyword>
<keyword evidence="2" id="KW-0217">Developmental protein</keyword>
<evidence type="ECO:0000256" key="7">
    <source>
        <dbReference type="ARBA" id="ARBA00023242"/>
    </source>
</evidence>
<evidence type="ECO:0000256" key="4">
    <source>
        <dbReference type="ARBA" id="ARBA00022902"/>
    </source>
</evidence>
<evidence type="ECO:0000259" key="10">
    <source>
        <dbReference type="PROSITE" id="PS50097"/>
    </source>
</evidence>
<feature type="domain" description="BTB" evidence="10">
    <location>
        <begin position="39"/>
        <end position="100"/>
    </location>
</feature>
<dbReference type="GO" id="GO:0008406">
    <property type="term" value="P:gonad development"/>
    <property type="evidence" value="ECO:0007669"/>
    <property type="project" value="UniProtKB-ARBA"/>
</dbReference>
<dbReference type="GO" id="GO:0048813">
    <property type="term" value="P:dendrite morphogenesis"/>
    <property type="evidence" value="ECO:0007669"/>
    <property type="project" value="UniProtKB-ARBA"/>
</dbReference>
<dbReference type="InterPro" id="IPR051095">
    <property type="entry name" value="Dros_DevTransReg"/>
</dbReference>
<dbReference type="GO" id="GO:0035167">
    <property type="term" value="P:larval lymph gland hemopoiesis"/>
    <property type="evidence" value="ECO:0007669"/>
    <property type="project" value="UniProtKB-ARBA"/>
</dbReference>
<dbReference type="InterPro" id="IPR000210">
    <property type="entry name" value="BTB/POZ_dom"/>
</dbReference>
<dbReference type="GO" id="GO:0007464">
    <property type="term" value="P:R3/R4 cell fate commitment"/>
    <property type="evidence" value="ECO:0007669"/>
    <property type="project" value="UniProtKB-ARBA"/>
</dbReference>
<evidence type="ECO:0000256" key="6">
    <source>
        <dbReference type="ARBA" id="ARBA00023163"/>
    </source>
</evidence>
<proteinExistence type="predicted"/>
<dbReference type="InterPro" id="IPR011333">
    <property type="entry name" value="SKP1/BTB/POZ_sf"/>
</dbReference>
<dbReference type="Gene3D" id="3.30.710.10">
    <property type="entry name" value="Potassium Channel Kv1.1, Chain A"/>
    <property type="match status" value="1"/>
</dbReference>
<feature type="region of interest" description="Disordered" evidence="9">
    <location>
        <begin position="787"/>
        <end position="842"/>
    </location>
</feature>
<dbReference type="Pfam" id="PF00651">
    <property type="entry name" value="BTB"/>
    <property type="match status" value="1"/>
</dbReference>
<dbReference type="GO" id="GO:0006357">
    <property type="term" value="P:regulation of transcription by RNA polymerase II"/>
    <property type="evidence" value="ECO:0007669"/>
    <property type="project" value="TreeGrafter"/>
</dbReference>
<sequence length="842" mass="93565">MFLPYSRRMDGTQFLVQWDEHPSHLATRLGYLLEHQSLVDVTLMCNTHTLKVHRAVLAACSPYFERQLGNHPLIVLKDMKFSVLKSLVEFMYCGETSVSEENLTPLLEAAKFFEVKGLSSMTKESLCSPGGNHSIKTFNGTATPTTSAGYGRGSGRGRGRGRGRPPLNPSSKIGSPTESAQILLSLSGNSPNPQLYTSSKNVKIDTNIVSGSSPTDGMKPKPGFEPRRRGRKRGALNTAFRDRIMRDVDTQLAIENLKRDLSDEADSPLLSSLLAKPDQSKQDDPKFIQQLKDIGLPTNMPILIDNGDGKLLTLTEDVLKSVVDSDGNLQLQVADTNLNKVKKPPRPFIVKEMRAMKSDDEDENGTKNVEVKSEISEEPINDEVIENLKNGGLSEAELEPDAVVLFEVTDNKKVEKFVLSAKDVSILKSLNEQLAKQKKELSDITKKCDSVNTIDVAGTNTKIAELKLKIGKTKSILSQFVYLKEKLKNLSGCMPCDISDKRPLSEMVHLEFIDGNGEKIEGYEVHGTLVDKSRGSTSDHKDNLTKDGDLLNYFDRFICGDTNNDRNSPLLGENSIKKLTEKREDEMLSGDNCEPKEEMSYQLVSLDDQNENISYDQIEAMMSESSGNIVIEEKNPELKYIIDNDGNIMNQDENYVVYESGNVIYDNPESVLPDISEGENSSNFVVSDRVIQNEGTEYIVEYNDKSDLGDDMKGIDDRGEYIVYHDTNKEGYEDDGLEEVKEGDNSFVIYPGDSKELETDGETKSPTKDVPFAVGLVPLKDALEKFQSISEHQPRKTRSNSMNGEIVGMRRRSSGSSDNSDLSDKKRKLDPTLIDGIPDEGL</sequence>
<keyword evidence="7" id="KW-0539">Nucleus</keyword>
<organism evidence="11 12">
    <name type="scientific">Nezara viridula</name>
    <name type="common">Southern green stink bug</name>
    <name type="synonym">Cimex viridulus</name>
    <dbReference type="NCBI Taxonomy" id="85310"/>
    <lineage>
        <taxon>Eukaryota</taxon>
        <taxon>Metazoa</taxon>
        <taxon>Ecdysozoa</taxon>
        <taxon>Arthropoda</taxon>
        <taxon>Hexapoda</taxon>
        <taxon>Insecta</taxon>
        <taxon>Pterygota</taxon>
        <taxon>Neoptera</taxon>
        <taxon>Paraneoptera</taxon>
        <taxon>Hemiptera</taxon>
        <taxon>Heteroptera</taxon>
        <taxon>Panheteroptera</taxon>
        <taxon>Pentatomomorpha</taxon>
        <taxon>Pentatomoidea</taxon>
        <taxon>Pentatomidae</taxon>
        <taxon>Pentatominae</taxon>
        <taxon>Nezara</taxon>
    </lineage>
</organism>
<keyword evidence="4" id="KW-0524">Neurogenesis</keyword>
<evidence type="ECO:0000256" key="3">
    <source>
        <dbReference type="ARBA" id="ARBA00022782"/>
    </source>
</evidence>
<feature type="compositionally biased region" description="Basic and acidic residues" evidence="9">
    <location>
        <begin position="218"/>
        <end position="227"/>
    </location>
</feature>
<dbReference type="OrthoDB" id="6678352at2759"/>
<evidence type="ECO:0000256" key="8">
    <source>
        <dbReference type="ARBA" id="ARBA00037382"/>
    </source>
</evidence>
<evidence type="ECO:0000256" key="1">
    <source>
        <dbReference type="ARBA" id="ARBA00004123"/>
    </source>
</evidence>
<dbReference type="EMBL" id="OV725082">
    <property type="protein sequence ID" value="CAH1404471.1"/>
    <property type="molecule type" value="Genomic_DNA"/>
</dbReference>
<dbReference type="PANTHER" id="PTHR23110:SF111">
    <property type="entry name" value="LONGITUDINALS LACKING PROTEIN, ISOFORMS F_I_K_T"/>
    <property type="match status" value="1"/>
</dbReference>
<dbReference type="GO" id="GO:0045467">
    <property type="term" value="P:R7 cell development"/>
    <property type="evidence" value="ECO:0007669"/>
    <property type="project" value="UniProtKB-ARBA"/>
</dbReference>
<evidence type="ECO:0000256" key="5">
    <source>
        <dbReference type="ARBA" id="ARBA00023015"/>
    </source>
</evidence>
<dbReference type="PANTHER" id="PTHR23110">
    <property type="entry name" value="BTB DOMAIN TRANSCRIPTION FACTOR"/>
    <property type="match status" value="1"/>
</dbReference>
<protein>
    <recommendedName>
        <fullName evidence="10">BTB domain-containing protein</fullName>
    </recommendedName>
</protein>
<dbReference type="GO" id="GO:0005634">
    <property type="term" value="C:nucleus"/>
    <property type="evidence" value="ECO:0007669"/>
    <property type="project" value="UniProtKB-SubCell"/>
</dbReference>
<evidence type="ECO:0000256" key="9">
    <source>
        <dbReference type="SAM" id="MobiDB-lite"/>
    </source>
</evidence>
<dbReference type="GO" id="GO:0007526">
    <property type="term" value="P:larval somatic muscle development"/>
    <property type="evidence" value="ECO:0007669"/>
    <property type="project" value="UniProtKB-ARBA"/>
</dbReference>
<dbReference type="GO" id="GO:0016199">
    <property type="term" value="P:axon midline choice point recognition"/>
    <property type="evidence" value="ECO:0007669"/>
    <property type="project" value="UniProtKB-ARBA"/>
</dbReference>
<feature type="region of interest" description="Disordered" evidence="9">
    <location>
        <begin position="136"/>
        <end position="175"/>
    </location>
</feature>
<comment type="function">
    <text evidence="8">Putative transcription factor required for axon growth and guidance in the central and peripheral nervous systems. Repels CNS axons away from the midline by promoting the expression of the midline repellent sli and its receptor robo.</text>
</comment>
<dbReference type="Proteomes" id="UP001152798">
    <property type="component" value="Chromosome 6"/>
</dbReference>